<reference evidence="8" key="2">
    <citation type="submission" date="2025-08" db="UniProtKB">
        <authorList>
            <consortium name="Ensembl"/>
        </authorList>
    </citation>
    <scope>IDENTIFICATION</scope>
</reference>
<protein>
    <recommendedName>
        <fullName evidence="7">ADF-H domain-containing protein</fullName>
    </recommendedName>
</protein>
<dbReference type="PROSITE" id="PS51263">
    <property type="entry name" value="ADF_H"/>
    <property type="match status" value="1"/>
</dbReference>
<evidence type="ECO:0000259" key="7">
    <source>
        <dbReference type="PROSITE" id="PS51263"/>
    </source>
</evidence>
<evidence type="ECO:0000256" key="2">
    <source>
        <dbReference type="ARBA" id="ARBA00004496"/>
    </source>
</evidence>
<comment type="similarity">
    <text evidence="3 6">Belongs to the actin-binding proteins ADF family. GMF subfamily.</text>
</comment>
<feature type="domain" description="ADF-H" evidence="7">
    <location>
        <begin position="14"/>
        <end position="145"/>
    </location>
</feature>
<dbReference type="Proteomes" id="UP000007875">
    <property type="component" value="Unassembled WGS sequence"/>
</dbReference>
<dbReference type="CDD" id="cd11283">
    <property type="entry name" value="ADF_GMF-beta_like"/>
    <property type="match status" value="1"/>
</dbReference>
<dbReference type="STRING" id="51511.ENSCSAVP00000000319"/>
<name>H2Y4S1_CIOSA</name>
<dbReference type="PANTHER" id="PTHR11249">
    <property type="entry name" value="GLIAL FACTOR NATURATION FACTOR"/>
    <property type="match status" value="1"/>
</dbReference>
<organism evidence="8 9">
    <name type="scientific">Ciona savignyi</name>
    <name type="common">Pacific transparent sea squirt</name>
    <dbReference type="NCBI Taxonomy" id="51511"/>
    <lineage>
        <taxon>Eukaryota</taxon>
        <taxon>Metazoa</taxon>
        <taxon>Chordata</taxon>
        <taxon>Tunicata</taxon>
        <taxon>Ascidiacea</taxon>
        <taxon>Phlebobranchia</taxon>
        <taxon>Cionidae</taxon>
        <taxon>Ciona</taxon>
    </lineage>
</organism>
<dbReference type="AlphaFoldDB" id="H2Y4S1"/>
<proteinExistence type="inferred from homology"/>
<dbReference type="Pfam" id="PF00241">
    <property type="entry name" value="Cofilin_ADF"/>
    <property type="match status" value="1"/>
</dbReference>
<dbReference type="GO" id="GO:0030864">
    <property type="term" value="C:cortical actin cytoskeleton"/>
    <property type="evidence" value="ECO:0007669"/>
    <property type="project" value="TreeGrafter"/>
</dbReference>
<evidence type="ECO:0000256" key="5">
    <source>
        <dbReference type="ARBA" id="ARBA00023242"/>
    </source>
</evidence>
<dbReference type="Gene3D" id="3.40.20.10">
    <property type="entry name" value="Severin"/>
    <property type="match status" value="1"/>
</dbReference>
<evidence type="ECO:0000256" key="4">
    <source>
        <dbReference type="ARBA" id="ARBA00022490"/>
    </source>
</evidence>
<dbReference type="OMA" id="KYVHGDG"/>
<evidence type="ECO:0000256" key="3">
    <source>
        <dbReference type="ARBA" id="ARBA00010055"/>
    </source>
</evidence>
<dbReference type="GO" id="GO:0034316">
    <property type="term" value="P:negative regulation of Arp2/3 complex-mediated actin nucleation"/>
    <property type="evidence" value="ECO:0007669"/>
    <property type="project" value="TreeGrafter"/>
</dbReference>
<dbReference type="GO" id="GO:0005634">
    <property type="term" value="C:nucleus"/>
    <property type="evidence" value="ECO:0007669"/>
    <property type="project" value="UniProtKB-SubCell"/>
</dbReference>
<dbReference type="SUPFAM" id="SSF55753">
    <property type="entry name" value="Actin depolymerizing proteins"/>
    <property type="match status" value="1"/>
</dbReference>
<sequence length="148" mass="16890">MSANDAPLTGMELEMCTVDPKLLEISKKFRFRREKTTAAVTIKIQGETIVVDEEFDDITVEELAEELPDHSPRYMLYSYVLKHSDGRISYPLCFLSYSPEGCQLKNTVKFAGCRNALVKALGCGKVFSFRDKETLTEDWLKSQLSFFK</sequence>
<keyword evidence="5" id="KW-0539">Nucleus</keyword>
<dbReference type="GO" id="GO:0071933">
    <property type="term" value="F:Arp2/3 complex binding"/>
    <property type="evidence" value="ECO:0007669"/>
    <property type="project" value="InterPro"/>
</dbReference>
<reference evidence="9" key="1">
    <citation type="submission" date="2003-08" db="EMBL/GenBank/DDBJ databases">
        <authorList>
            <person name="Birren B."/>
            <person name="Nusbaum C."/>
            <person name="Abebe A."/>
            <person name="Abouelleil A."/>
            <person name="Adekoya E."/>
            <person name="Ait-zahra M."/>
            <person name="Allen N."/>
            <person name="Allen T."/>
            <person name="An P."/>
            <person name="Anderson M."/>
            <person name="Anderson S."/>
            <person name="Arachchi H."/>
            <person name="Armbruster J."/>
            <person name="Bachantsang P."/>
            <person name="Baldwin J."/>
            <person name="Barry A."/>
            <person name="Bayul T."/>
            <person name="Blitshsteyn B."/>
            <person name="Bloom T."/>
            <person name="Blye J."/>
            <person name="Boguslavskiy L."/>
            <person name="Borowsky M."/>
            <person name="Boukhgalter B."/>
            <person name="Brunache A."/>
            <person name="Butler J."/>
            <person name="Calixte N."/>
            <person name="Calvo S."/>
            <person name="Camarata J."/>
            <person name="Campo K."/>
            <person name="Chang J."/>
            <person name="Cheshatsang Y."/>
            <person name="Citroen M."/>
            <person name="Collymore A."/>
            <person name="Considine T."/>
            <person name="Cook A."/>
            <person name="Cooke P."/>
            <person name="Corum B."/>
            <person name="Cuomo C."/>
            <person name="David R."/>
            <person name="Dawoe T."/>
            <person name="Degray S."/>
            <person name="Dodge S."/>
            <person name="Dooley K."/>
            <person name="Dorje P."/>
            <person name="Dorjee K."/>
            <person name="Dorris L."/>
            <person name="Duffey N."/>
            <person name="Dupes A."/>
            <person name="Elkins T."/>
            <person name="Engels R."/>
            <person name="Erickson J."/>
            <person name="Farina A."/>
            <person name="Faro S."/>
            <person name="Ferreira P."/>
            <person name="Fischer H."/>
            <person name="Fitzgerald M."/>
            <person name="Foley K."/>
            <person name="Gage D."/>
            <person name="Galagan J."/>
            <person name="Gearin G."/>
            <person name="Gnerre S."/>
            <person name="Gnirke A."/>
            <person name="Goyette A."/>
            <person name="Graham J."/>
            <person name="Grandbois E."/>
            <person name="Gyaltsen K."/>
            <person name="Hafez N."/>
            <person name="Hagopian D."/>
            <person name="Hagos B."/>
            <person name="Hall J."/>
            <person name="Hatcher B."/>
            <person name="Heller A."/>
            <person name="Higgins H."/>
            <person name="Honan T."/>
            <person name="Horn A."/>
            <person name="Houde N."/>
            <person name="Hughes L."/>
            <person name="Hulme W."/>
            <person name="Husby E."/>
            <person name="Iliev I."/>
            <person name="Jaffe D."/>
            <person name="Jones C."/>
            <person name="Kamal M."/>
            <person name="Kamat A."/>
            <person name="Kamvysselis M."/>
            <person name="Karlsson E."/>
            <person name="Kells C."/>
            <person name="Kieu A."/>
            <person name="Kisner P."/>
            <person name="Kodira C."/>
            <person name="Kulbokas E."/>
            <person name="Labutti K."/>
            <person name="Lama D."/>
            <person name="Landers T."/>
            <person name="Leger J."/>
            <person name="Levine S."/>
            <person name="Lewis D."/>
            <person name="Lewis T."/>
            <person name="Lindblad-toh K."/>
            <person name="Liu X."/>
            <person name="Lokyitsang T."/>
            <person name="Lokyitsang Y."/>
            <person name="Lucien O."/>
            <person name="Lui A."/>
            <person name="Ma L.J."/>
            <person name="Mabbitt R."/>
            <person name="Macdonald J."/>
            <person name="Maclean C."/>
            <person name="Major J."/>
            <person name="Manning J."/>
            <person name="Marabella R."/>
            <person name="Maru K."/>
            <person name="Matthews C."/>
            <person name="Mauceli E."/>
            <person name="Mccarthy M."/>
            <person name="Mcdonough S."/>
            <person name="Mcghee T."/>
            <person name="Meldrim J."/>
            <person name="Meneus L."/>
            <person name="Mesirov J."/>
            <person name="Mihalev A."/>
            <person name="Mihova T."/>
            <person name="Mikkelsen T."/>
            <person name="Mlenga V."/>
            <person name="Moru K."/>
            <person name="Mozes J."/>
            <person name="Mulrain L."/>
            <person name="Munson G."/>
            <person name="Naylor J."/>
            <person name="Newes C."/>
            <person name="Nguyen C."/>
            <person name="Nguyen N."/>
            <person name="Nguyen T."/>
            <person name="Nicol R."/>
            <person name="Nielsen C."/>
            <person name="Nizzari M."/>
            <person name="Norbu C."/>
            <person name="Norbu N."/>
            <person name="O'donnell P."/>
            <person name="Okoawo O."/>
            <person name="O'leary S."/>
            <person name="Omotosho B."/>
            <person name="O'neill K."/>
            <person name="Osman S."/>
            <person name="Parker S."/>
            <person name="Perrin D."/>
            <person name="Phunkhang P."/>
            <person name="Piqani B."/>
            <person name="Purcell S."/>
            <person name="Rachupka T."/>
            <person name="Ramasamy U."/>
            <person name="Rameau R."/>
            <person name="Ray V."/>
            <person name="Raymond C."/>
            <person name="Retta R."/>
            <person name="Richardson S."/>
            <person name="Rise C."/>
            <person name="Rodriguez J."/>
            <person name="Rogers J."/>
            <person name="Rogov P."/>
            <person name="Rutman M."/>
            <person name="Schupbach R."/>
            <person name="Seaman C."/>
            <person name="Settipalli S."/>
            <person name="Sharpe T."/>
            <person name="Sheridan J."/>
            <person name="Sherpa N."/>
            <person name="Shi J."/>
            <person name="Smirnov S."/>
            <person name="Smith C."/>
            <person name="Sougnez C."/>
            <person name="Spencer B."/>
            <person name="Stalker J."/>
            <person name="Stange-thomann N."/>
            <person name="Stavropoulos S."/>
            <person name="Stetson K."/>
            <person name="Stone C."/>
            <person name="Stone S."/>
            <person name="Stubbs M."/>
            <person name="Talamas J."/>
            <person name="Tchuinga P."/>
            <person name="Tenzing P."/>
            <person name="Tesfaye S."/>
            <person name="Theodore J."/>
            <person name="Thoulutsang Y."/>
            <person name="Topham K."/>
            <person name="Towey S."/>
            <person name="Tsamla T."/>
            <person name="Tsomo N."/>
            <person name="Vallee D."/>
            <person name="Vassiliev H."/>
            <person name="Venkataraman V."/>
            <person name="Vinson J."/>
            <person name="Vo A."/>
            <person name="Wade C."/>
            <person name="Wang S."/>
            <person name="Wangchuk T."/>
            <person name="Wangdi T."/>
            <person name="Whittaker C."/>
            <person name="Wilkinson J."/>
            <person name="Wu Y."/>
            <person name="Wyman D."/>
            <person name="Yadav S."/>
            <person name="Yang S."/>
            <person name="Yang X."/>
            <person name="Yeager S."/>
            <person name="Yee E."/>
            <person name="Young G."/>
            <person name="Zainoun J."/>
            <person name="Zembeck L."/>
            <person name="Zimmer A."/>
            <person name="Zody M."/>
            <person name="Lander E."/>
        </authorList>
    </citation>
    <scope>NUCLEOTIDE SEQUENCE [LARGE SCALE GENOMIC DNA]</scope>
</reference>
<evidence type="ECO:0000256" key="1">
    <source>
        <dbReference type="ARBA" id="ARBA00004123"/>
    </source>
</evidence>
<dbReference type="eggNOG" id="KOG1736">
    <property type="taxonomic scope" value="Eukaryota"/>
</dbReference>
<dbReference type="PANTHER" id="PTHR11249:SF2">
    <property type="entry name" value="GLIA MATURATION FACTOR"/>
    <property type="match status" value="1"/>
</dbReference>
<dbReference type="InterPro" id="IPR002108">
    <property type="entry name" value="ADF-H"/>
</dbReference>
<dbReference type="InterPro" id="IPR029006">
    <property type="entry name" value="ADF-H/Gelsolin-like_dom_sf"/>
</dbReference>
<keyword evidence="4" id="KW-0963">Cytoplasm</keyword>
<dbReference type="FunFam" id="3.40.20.10:FF:000026">
    <property type="entry name" value="Glia maturation factor"/>
    <property type="match status" value="1"/>
</dbReference>
<dbReference type="PIRSF" id="PIRSF001788">
    <property type="entry name" value="GMF-beta"/>
    <property type="match status" value="1"/>
</dbReference>
<dbReference type="GO" id="GO:0003779">
    <property type="term" value="F:actin binding"/>
    <property type="evidence" value="ECO:0007669"/>
    <property type="project" value="InterPro"/>
</dbReference>
<dbReference type="SMART" id="SM00102">
    <property type="entry name" value="ADF"/>
    <property type="match status" value="1"/>
</dbReference>
<accession>H2Y4S1</accession>
<keyword evidence="9" id="KW-1185">Reference proteome</keyword>
<dbReference type="InterPro" id="IPR011171">
    <property type="entry name" value="GMF"/>
</dbReference>
<reference evidence="8" key="3">
    <citation type="submission" date="2025-09" db="UniProtKB">
        <authorList>
            <consortium name="Ensembl"/>
        </authorList>
    </citation>
    <scope>IDENTIFICATION</scope>
</reference>
<comment type="subcellular location">
    <subcellularLocation>
        <location evidence="2">Cytoplasm</location>
    </subcellularLocation>
    <subcellularLocation>
        <location evidence="1">Nucleus</location>
    </subcellularLocation>
</comment>
<dbReference type="InParanoid" id="H2Y4S1"/>
<dbReference type="Ensembl" id="ENSCSAVT00000000322.1">
    <property type="protein sequence ID" value="ENSCSAVP00000000319.1"/>
    <property type="gene ID" value="ENSCSAVG00000000175.1"/>
</dbReference>
<dbReference type="HOGENOM" id="CLU_087056_1_0_1"/>
<dbReference type="GeneTree" id="ENSGT00390000008920"/>
<evidence type="ECO:0000313" key="8">
    <source>
        <dbReference type="Ensembl" id="ENSCSAVP00000000319.1"/>
    </source>
</evidence>
<dbReference type="GO" id="GO:0071846">
    <property type="term" value="P:actin filament debranching"/>
    <property type="evidence" value="ECO:0007669"/>
    <property type="project" value="InterPro"/>
</dbReference>
<evidence type="ECO:0000256" key="6">
    <source>
        <dbReference type="PIRNR" id="PIRNR001788"/>
    </source>
</evidence>
<evidence type="ECO:0000313" key="9">
    <source>
        <dbReference type="Proteomes" id="UP000007875"/>
    </source>
</evidence>